<keyword evidence="2" id="KW-1185">Reference proteome</keyword>
<evidence type="ECO:0000313" key="2">
    <source>
        <dbReference type="Proteomes" id="UP000308600"/>
    </source>
</evidence>
<dbReference type="EMBL" id="ML208377">
    <property type="protein sequence ID" value="TFK67395.1"/>
    <property type="molecule type" value="Genomic_DNA"/>
</dbReference>
<sequence>MSNPNIIIFGETGTGKSSVVNMLSDSKLAEESSAAKGCTFESKKYTVTIRGQPYNLWDTAGLNEGEGGTVSHRQAIIKLYELLRSLTDGVNLLMFVMRGPRIKEATKQNWRLFKEIICSNRVPAVIVITGLENEEVLDDWWVRNRAEFDRREICPAGQACIVAIKGKLKGDRHLFQYDYDESKKKVESLIRTASLSLAWKVERAEWFRTILRDVREEYGEALKQLVERCEMSEGEAKALAQSLKNIDDQES</sequence>
<proteinExistence type="predicted"/>
<dbReference type="Proteomes" id="UP000308600">
    <property type="component" value="Unassembled WGS sequence"/>
</dbReference>
<evidence type="ECO:0000313" key="1">
    <source>
        <dbReference type="EMBL" id="TFK67395.1"/>
    </source>
</evidence>
<organism evidence="1 2">
    <name type="scientific">Pluteus cervinus</name>
    <dbReference type="NCBI Taxonomy" id="181527"/>
    <lineage>
        <taxon>Eukaryota</taxon>
        <taxon>Fungi</taxon>
        <taxon>Dikarya</taxon>
        <taxon>Basidiomycota</taxon>
        <taxon>Agaricomycotina</taxon>
        <taxon>Agaricomycetes</taxon>
        <taxon>Agaricomycetidae</taxon>
        <taxon>Agaricales</taxon>
        <taxon>Pluteineae</taxon>
        <taxon>Pluteaceae</taxon>
        <taxon>Pluteus</taxon>
    </lineage>
</organism>
<reference evidence="1 2" key="1">
    <citation type="journal article" date="2019" name="Nat. Ecol. Evol.">
        <title>Megaphylogeny resolves global patterns of mushroom evolution.</title>
        <authorList>
            <person name="Varga T."/>
            <person name="Krizsan K."/>
            <person name="Foldi C."/>
            <person name="Dima B."/>
            <person name="Sanchez-Garcia M."/>
            <person name="Sanchez-Ramirez S."/>
            <person name="Szollosi G.J."/>
            <person name="Szarkandi J.G."/>
            <person name="Papp V."/>
            <person name="Albert L."/>
            <person name="Andreopoulos W."/>
            <person name="Angelini C."/>
            <person name="Antonin V."/>
            <person name="Barry K.W."/>
            <person name="Bougher N.L."/>
            <person name="Buchanan P."/>
            <person name="Buyck B."/>
            <person name="Bense V."/>
            <person name="Catcheside P."/>
            <person name="Chovatia M."/>
            <person name="Cooper J."/>
            <person name="Damon W."/>
            <person name="Desjardin D."/>
            <person name="Finy P."/>
            <person name="Geml J."/>
            <person name="Haridas S."/>
            <person name="Hughes K."/>
            <person name="Justo A."/>
            <person name="Karasinski D."/>
            <person name="Kautmanova I."/>
            <person name="Kiss B."/>
            <person name="Kocsube S."/>
            <person name="Kotiranta H."/>
            <person name="LaButti K.M."/>
            <person name="Lechner B.E."/>
            <person name="Liimatainen K."/>
            <person name="Lipzen A."/>
            <person name="Lukacs Z."/>
            <person name="Mihaltcheva S."/>
            <person name="Morgado L.N."/>
            <person name="Niskanen T."/>
            <person name="Noordeloos M.E."/>
            <person name="Ohm R.A."/>
            <person name="Ortiz-Santana B."/>
            <person name="Ovrebo C."/>
            <person name="Racz N."/>
            <person name="Riley R."/>
            <person name="Savchenko A."/>
            <person name="Shiryaev A."/>
            <person name="Soop K."/>
            <person name="Spirin V."/>
            <person name="Szebenyi C."/>
            <person name="Tomsovsky M."/>
            <person name="Tulloss R.E."/>
            <person name="Uehling J."/>
            <person name="Grigoriev I.V."/>
            <person name="Vagvolgyi C."/>
            <person name="Papp T."/>
            <person name="Martin F.M."/>
            <person name="Miettinen O."/>
            <person name="Hibbett D.S."/>
            <person name="Nagy L.G."/>
        </authorList>
    </citation>
    <scope>NUCLEOTIDE SEQUENCE [LARGE SCALE GENOMIC DNA]</scope>
    <source>
        <strain evidence="1 2">NL-1719</strain>
    </source>
</reference>
<accession>A0ACD3ANX6</accession>
<name>A0ACD3ANX6_9AGAR</name>
<gene>
    <name evidence="1" type="ORF">BDN72DRAFT_770781</name>
</gene>
<protein>
    <submittedName>
        <fullName evidence="1">Uncharacterized protein</fullName>
    </submittedName>
</protein>